<gene>
    <name evidence="4" type="ORF">GBAR_LOCUS11043</name>
</gene>
<name>A0AA35RVZ6_GEOBA</name>
<dbReference type="GO" id="GO:0016757">
    <property type="term" value="F:glycosyltransferase activity"/>
    <property type="evidence" value="ECO:0007669"/>
    <property type="project" value="UniProtKB-KW"/>
</dbReference>
<dbReference type="InterPro" id="IPR050194">
    <property type="entry name" value="Glycosyltransferase_grp1"/>
</dbReference>
<dbReference type="AlphaFoldDB" id="A0AA35RVZ6"/>
<evidence type="ECO:0000256" key="1">
    <source>
        <dbReference type="ARBA" id="ARBA00022676"/>
    </source>
</evidence>
<protein>
    <submittedName>
        <fullName evidence="4">D-inositol 3-phosphate glycosyltransferase</fullName>
    </submittedName>
</protein>
<dbReference type="Gene3D" id="3.40.50.2000">
    <property type="entry name" value="Glycogen Phosphorylase B"/>
    <property type="match status" value="2"/>
</dbReference>
<dbReference type="PANTHER" id="PTHR45947">
    <property type="entry name" value="SULFOQUINOVOSYL TRANSFERASE SQD2"/>
    <property type="match status" value="1"/>
</dbReference>
<evidence type="ECO:0000313" key="5">
    <source>
        <dbReference type="Proteomes" id="UP001174909"/>
    </source>
</evidence>
<dbReference type="PANTHER" id="PTHR45947:SF3">
    <property type="entry name" value="SULFOQUINOVOSYL TRANSFERASE SQD2"/>
    <property type="match status" value="1"/>
</dbReference>
<evidence type="ECO:0000259" key="3">
    <source>
        <dbReference type="Pfam" id="PF13439"/>
    </source>
</evidence>
<keyword evidence="1" id="KW-0808">Transferase</keyword>
<accession>A0AA35RVZ6</accession>
<sequence>MNVHVRELARALTGRGVTVDVFTREHDYQCDEAGVDGANYVHVPAGPPDAALPDLANYLDDFVAGVRAYQKRNDVQYIAIHSHYWLSGWAGTRLAAASGTPHVVTFHTLSRIKMQSRSGEQEPPVRQATEERIIGEADCVVAFSPHERDAMVRLYAADRRRVELIPCGVDLGRFQPIGRTAARRELGLNGHKVLLFVGRIEALKGVDLLLHTAASLESEEGLQVLVVGSDADGSGEMERLHRLSDELRLGDTVEFVGRVPQEQLALYYSAADVCIVPSFYESFGLAALESMACGTPVVASRVGGLSTIVQHGRTGYLKSWRCPEAFAQSLEMIMANEDLRDSMGRAARTRAEDLSWDQVAGRLLALYDRLGSAGLDQDTAR</sequence>
<dbReference type="InterPro" id="IPR028098">
    <property type="entry name" value="Glyco_trans_4-like_N"/>
</dbReference>
<organism evidence="4 5">
    <name type="scientific">Geodia barretti</name>
    <name type="common">Barrett's horny sponge</name>
    <dbReference type="NCBI Taxonomy" id="519541"/>
    <lineage>
        <taxon>Eukaryota</taxon>
        <taxon>Metazoa</taxon>
        <taxon>Porifera</taxon>
        <taxon>Demospongiae</taxon>
        <taxon>Heteroscleromorpha</taxon>
        <taxon>Tetractinellida</taxon>
        <taxon>Astrophorina</taxon>
        <taxon>Geodiidae</taxon>
        <taxon>Geodia</taxon>
    </lineage>
</organism>
<dbReference type="EMBL" id="CASHTH010001687">
    <property type="protein sequence ID" value="CAI8018244.1"/>
    <property type="molecule type" value="Genomic_DNA"/>
</dbReference>
<evidence type="ECO:0000259" key="2">
    <source>
        <dbReference type="Pfam" id="PF00534"/>
    </source>
</evidence>
<keyword evidence="5" id="KW-1185">Reference proteome</keyword>
<reference evidence="4" key="1">
    <citation type="submission" date="2023-03" db="EMBL/GenBank/DDBJ databases">
        <authorList>
            <person name="Steffen K."/>
            <person name="Cardenas P."/>
        </authorList>
    </citation>
    <scope>NUCLEOTIDE SEQUENCE</scope>
</reference>
<dbReference type="SUPFAM" id="SSF53756">
    <property type="entry name" value="UDP-Glycosyltransferase/glycogen phosphorylase"/>
    <property type="match status" value="1"/>
</dbReference>
<feature type="domain" description="Glycosyl transferase family 1" evidence="2">
    <location>
        <begin position="181"/>
        <end position="349"/>
    </location>
</feature>
<comment type="caution">
    <text evidence="4">The sequence shown here is derived from an EMBL/GenBank/DDBJ whole genome shotgun (WGS) entry which is preliminary data.</text>
</comment>
<keyword evidence="1" id="KW-0328">Glycosyltransferase</keyword>
<evidence type="ECO:0000313" key="4">
    <source>
        <dbReference type="EMBL" id="CAI8018244.1"/>
    </source>
</evidence>
<dbReference type="Proteomes" id="UP001174909">
    <property type="component" value="Unassembled WGS sequence"/>
</dbReference>
<dbReference type="InterPro" id="IPR001296">
    <property type="entry name" value="Glyco_trans_1"/>
</dbReference>
<feature type="domain" description="Glycosyltransferase subfamily 4-like N-terminal" evidence="3">
    <location>
        <begin position="1"/>
        <end position="173"/>
    </location>
</feature>
<dbReference type="Pfam" id="PF00534">
    <property type="entry name" value="Glycos_transf_1"/>
    <property type="match status" value="1"/>
</dbReference>
<dbReference type="Pfam" id="PF13439">
    <property type="entry name" value="Glyco_transf_4"/>
    <property type="match status" value="1"/>
</dbReference>
<proteinExistence type="predicted"/>